<evidence type="ECO:0000313" key="3">
    <source>
        <dbReference type="Proteomes" id="UP000276215"/>
    </source>
</evidence>
<protein>
    <submittedName>
        <fullName evidence="2">Uncharacterized protein</fullName>
    </submittedName>
</protein>
<keyword evidence="3" id="KW-1185">Reference proteome</keyword>
<gene>
    <name evidence="2" type="ORF">L873DRAFT_719277</name>
</gene>
<sequence>MPVAIQALPVLQTGDSLYYVLYDTTTPDLLFLASRPAHKKMQCAMENQPLKTIPTPLIKPKECSSNHGQTFSKLCNRVNDCRLSFLSPFKVSSPPSPVLTRKLTPRPPDCLSAPLDATPTALHYHNLARIRVSDNLTEQRQTQSLIHNLTKHIRFGSQIKNRHKSPFTQKNSRRVGEN</sequence>
<dbReference type="AlphaFoldDB" id="A0A3N4JUT6"/>
<evidence type="ECO:0000256" key="1">
    <source>
        <dbReference type="SAM" id="MobiDB-lite"/>
    </source>
</evidence>
<reference evidence="2 3" key="1">
    <citation type="journal article" date="2018" name="Nat. Ecol. Evol.">
        <title>Pezizomycetes genomes reveal the molecular basis of ectomycorrhizal truffle lifestyle.</title>
        <authorList>
            <person name="Murat C."/>
            <person name="Payen T."/>
            <person name="Noel B."/>
            <person name="Kuo A."/>
            <person name="Morin E."/>
            <person name="Chen J."/>
            <person name="Kohler A."/>
            <person name="Krizsan K."/>
            <person name="Balestrini R."/>
            <person name="Da Silva C."/>
            <person name="Montanini B."/>
            <person name="Hainaut M."/>
            <person name="Levati E."/>
            <person name="Barry K.W."/>
            <person name="Belfiori B."/>
            <person name="Cichocki N."/>
            <person name="Clum A."/>
            <person name="Dockter R.B."/>
            <person name="Fauchery L."/>
            <person name="Guy J."/>
            <person name="Iotti M."/>
            <person name="Le Tacon F."/>
            <person name="Lindquist E.A."/>
            <person name="Lipzen A."/>
            <person name="Malagnac F."/>
            <person name="Mello A."/>
            <person name="Molinier V."/>
            <person name="Miyauchi S."/>
            <person name="Poulain J."/>
            <person name="Riccioni C."/>
            <person name="Rubini A."/>
            <person name="Sitrit Y."/>
            <person name="Splivallo R."/>
            <person name="Traeger S."/>
            <person name="Wang M."/>
            <person name="Zifcakova L."/>
            <person name="Wipf D."/>
            <person name="Zambonelli A."/>
            <person name="Paolocci F."/>
            <person name="Nowrousian M."/>
            <person name="Ottonello S."/>
            <person name="Baldrian P."/>
            <person name="Spatafora J.W."/>
            <person name="Henrissat B."/>
            <person name="Nagy L.G."/>
            <person name="Aury J.M."/>
            <person name="Wincker P."/>
            <person name="Grigoriev I.V."/>
            <person name="Bonfante P."/>
            <person name="Martin F.M."/>
        </authorList>
    </citation>
    <scope>NUCLEOTIDE SEQUENCE [LARGE SCALE GENOMIC DNA]</scope>
    <source>
        <strain evidence="2 3">120613-1</strain>
    </source>
</reference>
<organism evidence="2 3">
    <name type="scientific">Choiromyces venosus 120613-1</name>
    <dbReference type="NCBI Taxonomy" id="1336337"/>
    <lineage>
        <taxon>Eukaryota</taxon>
        <taxon>Fungi</taxon>
        <taxon>Dikarya</taxon>
        <taxon>Ascomycota</taxon>
        <taxon>Pezizomycotina</taxon>
        <taxon>Pezizomycetes</taxon>
        <taxon>Pezizales</taxon>
        <taxon>Tuberaceae</taxon>
        <taxon>Choiromyces</taxon>
    </lineage>
</organism>
<name>A0A3N4JUT6_9PEZI</name>
<feature type="region of interest" description="Disordered" evidence="1">
    <location>
        <begin position="157"/>
        <end position="178"/>
    </location>
</feature>
<evidence type="ECO:0000313" key="2">
    <source>
        <dbReference type="EMBL" id="RPB00958.1"/>
    </source>
</evidence>
<dbReference type="Proteomes" id="UP000276215">
    <property type="component" value="Unassembled WGS sequence"/>
</dbReference>
<proteinExistence type="predicted"/>
<accession>A0A3N4JUT6</accession>
<dbReference type="EMBL" id="ML120376">
    <property type="protein sequence ID" value="RPB00958.1"/>
    <property type="molecule type" value="Genomic_DNA"/>
</dbReference>